<evidence type="ECO:0000313" key="8">
    <source>
        <dbReference type="Proteomes" id="UP001498398"/>
    </source>
</evidence>
<dbReference type="EMBL" id="JBANRG010000002">
    <property type="protein sequence ID" value="KAK7470023.1"/>
    <property type="molecule type" value="Genomic_DNA"/>
</dbReference>
<accession>A0ABR1JAV8</accession>
<evidence type="ECO:0000313" key="7">
    <source>
        <dbReference type="EMBL" id="KAK7470023.1"/>
    </source>
</evidence>
<evidence type="ECO:0000259" key="5">
    <source>
        <dbReference type="PROSITE" id="PS50222"/>
    </source>
</evidence>
<protein>
    <recommendedName>
        <fullName evidence="5">EF-hand domain-containing protein</fullName>
    </recommendedName>
</protein>
<keyword evidence="3" id="KW-0862">Zinc</keyword>
<feature type="region of interest" description="Disordered" evidence="4">
    <location>
        <begin position="102"/>
        <end position="133"/>
    </location>
</feature>
<feature type="domain" description="EF-hand" evidence="5">
    <location>
        <begin position="206"/>
        <end position="241"/>
    </location>
</feature>
<keyword evidence="1" id="KW-0479">Metal-binding</keyword>
<keyword evidence="2" id="KW-0863">Zinc-finger</keyword>
<evidence type="ECO:0000256" key="4">
    <source>
        <dbReference type="SAM" id="MobiDB-lite"/>
    </source>
</evidence>
<dbReference type="PROSITE" id="PS50222">
    <property type="entry name" value="EF_HAND_2"/>
    <property type="match status" value="1"/>
</dbReference>
<sequence length="474" mass="51738">MTFSTSIFYCDSCSLPIPASSPRVHCLSPVCADNYDLCATCSLGERFLQGSGDHLLSHPTQVYKISGNNDDLLRKGGLDNGATANSVTSTATITYFDRAVGSPTSKSLGRPVSRNQPWSTHHRRSSGNSSISSIGSLGSVSSSSSFGLLGTYSPATSISTSPPPSFEADYCLGDSPSQTACSPRRDILPRAGWSAFFMPDMTPSSTLLKLLNAIFSSLDRQGTGYLTPEAYSRFLDDLGYDIEDNVWKSYLRPVPGFAMEDVADQALRTIFDLFSIDYTLAARTLYETQPPYALDASAALTQDAEPDMTALTNQLQSLLGKGRGTDFATGFIKTITDATQARQARSRLSRMRSTSSSSSLRHARKPTMPLLTRAGFISLTCLNVLCDPDAEWIGFCRLLKDPHYQEDLGSFNRVFGPLPRRALPAYSDQMSVQRVQDVFDHAERMKVSEKGKSGMTMHSWNDSTRVSTTLYTTS</sequence>
<feature type="compositionally biased region" description="Polar residues" evidence="4">
    <location>
        <begin position="102"/>
        <end position="119"/>
    </location>
</feature>
<evidence type="ECO:0000256" key="3">
    <source>
        <dbReference type="ARBA" id="ARBA00022833"/>
    </source>
</evidence>
<dbReference type="Proteomes" id="UP001498398">
    <property type="component" value="Unassembled WGS sequence"/>
</dbReference>
<organism evidence="6 8">
    <name type="scientific">Marasmiellus scandens</name>
    <dbReference type="NCBI Taxonomy" id="2682957"/>
    <lineage>
        <taxon>Eukaryota</taxon>
        <taxon>Fungi</taxon>
        <taxon>Dikarya</taxon>
        <taxon>Basidiomycota</taxon>
        <taxon>Agaricomycotina</taxon>
        <taxon>Agaricomycetes</taxon>
        <taxon>Agaricomycetidae</taxon>
        <taxon>Agaricales</taxon>
        <taxon>Marasmiineae</taxon>
        <taxon>Omphalotaceae</taxon>
        <taxon>Marasmiellus</taxon>
    </lineage>
</organism>
<dbReference type="Gene3D" id="3.30.60.90">
    <property type="match status" value="1"/>
</dbReference>
<name>A0ABR1JAV8_9AGAR</name>
<reference evidence="6 8" key="1">
    <citation type="submission" date="2024-01" db="EMBL/GenBank/DDBJ databases">
        <title>A draft genome for the cacao thread blight pathogen Marasmiellus scandens.</title>
        <authorList>
            <person name="Baruah I.K."/>
            <person name="Leung J."/>
            <person name="Bukari Y."/>
            <person name="Amoako-Attah I."/>
            <person name="Meinhardt L.W."/>
            <person name="Bailey B.A."/>
            <person name="Cohen S.P."/>
        </authorList>
    </citation>
    <scope>NUCLEOTIDE SEQUENCE [LARGE SCALE GENOMIC DNA]</scope>
    <source>
        <strain evidence="6 8">GH-19</strain>
    </source>
</reference>
<dbReference type="InterPro" id="IPR002048">
    <property type="entry name" value="EF_hand_dom"/>
</dbReference>
<evidence type="ECO:0000256" key="2">
    <source>
        <dbReference type="ARBA" id="ARBA00022771"/>
    </source>
</evidence>
<dbReference type="InterPro" id="IPR043145">
    <property type="entry name" value="Znf_ZZ_sf"/>
</dbReference>
<feature type="compositionally biased region" description="Low complexity" evidence="4">
    <location>
        <begin position="351"/>
        <end position="360"/>
    </location>
</feature>
<keyword evidence="8" id="KW-1185">Reference proteome</keyword>
<comment type="caution">
    <text evidence="6">The sequence shown here is derived from an EMBL/GenBank/DDBJ whole genome shotgun (WGS) entry which is preliminary data.</text>
</comment>
<dbReference type="EMBL" id="JBANRG010000026">
    <property type="protein sequence ID" value="KAK7453575.1"/>
    <property type="molecule type" value="Genomic_DNA"/>
</dbReference>
<proteinExistence type="predicted"/>
<dbReference type="Pfam" id="PF24355">
    <property type="entry name" value="DUF7514"/>
    <property type="match status" value="1"/>
</dbReference>
<feature type="region of interest" description="Disordered" evidence="4">
    <location>
        <begin position="345"/>
        <end position="364"/>
    </location>
</feature>
<evidence type="ECO:0000313" key="6">
    <source>
        <dbReference type="EMBL" id="KAK7453575.1"/>
    </source>
</evidence>
<gene>
    <name evidence="7" type="ORF">VKT23_001458</name>
    <name evidence="6" type="ORF">VKT23_011852</name>
</gene>
<dbReference type="InterPro" id="IPR055936">
    <property type="entry name" value="DUF7514"/>
</dbReference>
<evidence type="ECO:0000256" key="1">
    <source>
        <dbReference type="ARBA" id="ARBA00022723"/>
    </source>
</evidence>